<sequence>MRSLLVFLLLTITYALAYDPVFVDELEGLVINKNDEHELGMLDDDNNMIRVVVERKKLLHQQKLNMRIANATDPKIKEFWEEIRRIDDDMSISENGADLKEFQLKSKLTPIQRLMLGDD</sequence>
<proteinExistence type="predicted"/>
<dbReference type="EMBL" id="UZAH01025775">
    <property type="protein sequence ID" value="VDO70330.1"/>
    <property type="molecule type" value="Genomic_DNA"/>
</dbReference>
<keyword evidence="3" id="KW-1185">Reference proteome</keyword>
<accession>A0A183FJ13</accession>
<dbReference type="AlphaFoldDB" id="A0A183FJ13"/>
<evidence type="ECO:0000313" key="3">
    <source>
        <dbReference type="Proteomes" id="UP000050761"/>
    </source>
</evidence>
<name>A0A183FJ13_HELPZ</name>
<gene>
    <name evidence="2" type="ORF">HPBE_LOCUS6948</name>
</gene>
<evidence type="ECO:0000313" key="2">
    <source>
        <dbReference type="EMBL" id="VDO70330.1"/>
    </source>
</evidence>
<feature type="chain" id="PRO_5044551443" evidence="1">
    <location>
        <begin position="18"/>
        <end position="119"/>
    </location>
</feature>
<reference evidence="4" key="2">
    <citation type="submission" date="2019-09" db="UniProtKB">
        <authorList>
            <consortium name="WormBaseParasite"/>
        </authorList>
    </citation>
    <scope>IDENTIFICATION</scope>
</reference>
<accession>A0A3P7X8K5</accession>
<protein>
    <submittedName>
        <fullName evidence="4">RxLR effector protein</fullName>
    </submittedName>
</protein>
<reference evidence="2 3" key="1">
    <citation type="submission" date="2018-11" db="EMBL/GenBank/DDBJ databases">
        <authorList>
            <consortium name="Pathogen Informatics"/>
        </authorList>
    </citation>
    <scope>NUCLEOTIDE SEQUENCE [LARGE SCALE GENOMIC DNA]</scope>
</reference>
<dbReference type="OrthoDB" id="5840102at2759"/>
<dbReference type="WBParaSite" id="HPBE_0000694701-mRNA-1">
    <property type="protein sequence ID" value="HPBE_0000694701-mRNA-1"/>
    <property type="gene ID" value="HPBE_0000694701"/>
</dbReference>
<evidence type="ECO:0000256" key="1">
    <source>
        <dbReference type="SAM" id="SignalP"/>
    </source>
</evidence>
<keyword evidence="1" id="KW-0732">Signal</keyword>
<evidence type="ECO:0000313" key="4">
    <source>
        <dbReference type="WBParaSite" id="HPBE_0000694701-mRNA-1"/>
    </source>
</evidence>
<feature type="signal peptide" evidence="1">
    <location>
        <begin position="1"/>
        <end position="17"/>
    </location>
</feature>
<organism evidence="3 4">
    <name type="scientific">Heligmosomoides polygyrus</name>
    <name type="common">Parasitic roundworm</name>
    <dbReference type="NCBI Taxonomy" id="6339"/>
    <lineage>
        <taxon>Eukaryota</taxon>
        <taxon>Metazoa</taxon>
        <taxon>Ecdysozoa</taxon>
        <taxon>Nematoda</taxon>
        <taxon>Chromadorea</taxon>
        <taxon>Rhabditida</taxon>
        <taxon>Rhabditina</taxon>
        <taxon>Rhabditomorpha</taxon>
        <taxon>Strongyloidea</taxon>
        <taxon>Heligmosomidae</taxon>
        <taxon>Heligmosomoides</taxon>
    </lineage>
</organism>
<dbReference type="Proteomes" id="UP000050761">
    <property type="component" value="Unassembled WGS sequence"/>
</dbReference>